<proteinExistence type="predicted"/>
<keyword evidence="3" id="KW-1185">Reference proteome</keyword>
<name>A0A5C3KTK1_COPMA</name>
<dbReference type="EMBL" id="ML210357">
    <property type="protein sequence ID" value="TFK19158.1"/>
    <property type="molecule type" value="Genomic_DNA"/>
</dbReference>
<reference evidence="2 3" key="1">
    <citation type="journal article" date="2019" name="Nat. Ecol. Evol.">
        <title>Megaphylogeny resolves global patterns of mushroom evolution.</title>
        <authorList>
            <person name="Varga T."/>
            <person name="Krizsan K."/>
            <person name="Foldi C."/>
            <person name="Dima B."/>
            <person name="Sanchez-Garcia M."/>
            <person name="Sanchez-Ramirez S."/>
            <person name="Szollosi G.J."/>
            <person name="Szarkandi J.G."/>
            <person name="Papp V."/>
            <person name="Albert L."/>
            <person name="Andreopoulos W."/>
            <person name="Angelini C."/>
            <person name="Antonin V."/>
            <person name="Barry K.W."/>
            <person name="Bougher N.L."/>
            <person name="Buchanan P."/>
            <person name="Buyck B."/>
            <person name="Bense V."/>
            <person name="Catcheside P."/>
            <person name="Chovatia M."/>
            <person name="Cooper J."/>
            <person name="Damon W."/>
            <person name="Desjardin D."/>
            <person name="Finy P."/>
            <person name="Geml J."/>
            <person name="Haridas S."/>
            <person name="Hughes K."/>
            <person name="Justo A."/>
            <person name="Karasinski D."/>
            <person name="Kautmanova I."/>
            <person name="Kiss B."/>
            <person name="Kocsube S."/>
            <person name="Kotiranta H."/>
            <person name="LaButti K.M."/>
            <person name="Lechner B.E."/>
            <person name="Liimatainen K."/>
            <person name="Lipzen A."/>
            <person name="Lukacs Z."/>
            <person name="Mihaltcheva S."/>
            <person name="Morgado L.N."/>
            <person name="Niskanen T."/>
            <person name="Noordeloos M.E."/>
            <person name="Ohm R.A."/>
            <person name="Ortiz-Santana B."/>
            <person name="Ovrebo C."/>
            <person name="Racz N."/>
            <person name="Riley R."/>
            <person name="Savchenko A."/>
            <person name="Shiryaev A."/>
            <person name="Soop K."/>
            <person name="Spirin V."/>
            <person name="Szebenyi C."/>
            <person name="Tomsovsky M."/>
            <person name="Tulloss R.E."/>
            <person name="Uehling J."/>
            <person name="Grigoriev I.V."/>
            <person name="Vagvolgyi C."/>
            <person name="Papp T."/>
            <person name="Martin F.M."/>
            <person name="Miettinen O."/>
            <person name="Hibbett D.S."/>
            <person name="Nagy L.G."/>
        </authorList>
    </citation>
    <scope>NUCLEOTIDE SEQUENCE [LARGE SCALE GENOMIC DNA]</scope>
    <source>
        <strain evidence="2 3">CBS 121175</strain>
    </source>
</reference>
<feature type="chain" id="PRO_5023067339" evidence="1">
    <location>
        <begin position="18"/>
        <end position="85"/>
    </location>
</feature>
<dbReference type="STRING" id="230819.A0A5C3KTK1"/>
<evidence type="ECO:0000256" key="1">
    <source>
        <dbReference type="SAM" id="SignalP"/>
    </source>
</evidence>
<organism evidence="2 3">
    <name type="scientific">Coprinopsis marcescibilis</name>
    <name type="common">Agaric fungus</name>
    <name type="synonym">Psathyrella marcescibilis</name>
    <dbReference type="NCBI Taxonomy" id="230819"/>
    <lineage>
        <taxon>Eukaryota</taxon>
        <taxon>Fungi</taxon>
        <taxon>Dikarya</taxon>
        <taxon>Basidiomycota</taxon>
        <taxon>Agaricomycotina</taxon>
        <taxon>Agaricomycetes</taxon>
        <taxon>Agaricomycetidae</taxon>
        <taxon>Agaricales</taxon>
        <taxon>Agaricineae</taxon>
        <taxon>Psathyrellaceae</taxon>
        <taxon>Coprinopsis</taxon>
    </lineage>
</organism>
<protein>
    <submittedName>
        <fullName evidence="2">Uncharacterized protein</fullName>
    </submittedName>
</protein>
<dbReference type="OrthoDB" id="2758521at2759"/>
<dbReference type="Proteomes" id="UP000307440">
    <property type="component" value="Unassembled WGS sequence"/>
</dbReference>
<gene>
    <name evidence="2" type="ORF">FA15DRAFT_222209</name>
</gene>
<dbReference type="AlphaFoldDB" id="A0A5C3KTK1"/>
<feature type="signal peptide" evidence="1">
    <location>
        <begin position="1"/>
        <end position="17"/>
    </location>
</feature>
<accession>A0A5C3KTK1</accession>
<keyword evidence="1" id="KW-0732">Signal</keyword>
<sequence length="85" mass="9311">MLFLLLMNVAIVMGALQIRTIDDTYGDSVTGIRPVYTPDGGWADHDCSGCAFKPSPAEVFNGTYHESTYRPQIGPLTIQITFKGE</sequence>
<evidence type="ECO:0000313" key="3">
    <source>
        <dbReference type="Proteomes" id="UP000307440"/>
    </source>
</evidence>
<evidence type="ECO:0000313" key="2">
    <source>
        <dbReference type="EMBL" id="TFK19158.1"/>
    </source>
</evidence>